<dbReference type="PROSITE" id="PS51257">
    <property type="entry name" value="PROKAR_LIPOPROTEIN"/>
    <property type="match status" value="1"/>
</dbReference>
<reference evidence="1 2" key="1">
    <citation type="journal article" date="2010" name="Int. J. Syst. Evol. Microbiol.">
        <title>Reclassification of Herbaspirillum putei as a later heterotypic synonym of Herbaspirillum huttiense, with the description of H. huttiense subsp. huttiense subsp. nov. and H. huttiense subsp. putei subsp. nov., comb. nov., and description of Herbaspirillum aquaticum sp. nov.</title>
        <authorList>
            <person name="Dobritsa A.P."/>
            <person name="Reddy M.C."/>
            <person name="Samadpour M."/>
        </authorList>
    </citation>
    <scope>NUCLEOTIDE SEQUENCE [LARGE SCALE GENOMIC DNA]</scope>
    <source>
        <strain evidence="1 2">IEH 4430</strain>
    </source>
</reference>
<name>A0A225SU40_9BURK</name>
<evidence type="ECO:0000313" key="1">
    <source>
        <dbReference type="EMBL" id="OWY34677.1"/>
    </source>
</evidence>
<dbReference type="Proteomes" id="UP000214747">
    <property type="component" value="Unassembled WGS sequence"/>
</dbReference>
<dbReference type="RefSeq" id="WP_088755039.1">
    <property type="nucleotide sequence ID" value="NZ_NJGV01000008.1"/>
</dbReference>
<dbReference type="AlphaFoldDB" id="A0A225SU40"/>
<dbReference type="EMBL" id="NJGV01000008">
    <property type="protein sequence ID" value="OWY34677.1"/>
    <property type="molecule type" value="Genomic_DNA"/>
</dbReference>
<protein>
    <recommendedName>
        <fullName evidence="3">Lipoprotein</fullName>
    </recommendedName>
</protein>
<proteinExistence type="predicted"/>
<sequence>MRKSIRESMQWIVGGTVLVAMSGCSVMPWTEAEDPTVVPYKTILSGSYQGFLKNWDEQRQPVFCALIRSRAEWDRWMQPAPVMNDKRPFGPSADHFERKQYLVVARSMSAPDAAERPHVFTPLSLHLRDGTLRLNYLYRAPASGASYRIKDYLMVAIPKERFTTGPVVFYENDRKVCEVDR</sequence>
<evidence type="ECO:0000313" key="2">
    <source>
        <dbReference type="Proteomes" id="UP000214747"/>
    </source>
</evidence>
<keyword evidence="2" id="KW-1185">Reference proteome</keyword>
<gene>
    <name evidence="1" type="ORF">CEJ45_10290</name>
</gene>
<comment type="caution">
    <text evidence="1">The sequence shown here is derived from an EMBL/GenBank/DDBJ whole genome shotgun (WGS) entry which is preliminary data.</text>
</comment>
<accession>A0A225SU40</accession>
<evidence type="ECO:0008006" key="3">
    <source>
        <dbReference type="Google" id="ProtNLM"/>
    </source>
</evidence>
<organism evidence="1 2">
    <name type="scientific">Herbaspirillum aquaticum</name>
    <dbReference type="NCBI Taxonomy" id="568783"/>
    <lineage>
        <taxon>Bacteria</taxon>
        <taxon>Pseudomonadati</taxon>
        <taxon>Pseudomonadota</taxon>
        <taxon>Betaproteobacteria</taxon>
        <taxon>Burkholderiales</taxon>
        <taxon>Oxalobacteraceae</taxon>
        <taxon>Herbaspirillum</taxon>
    </lineage>
</organism>